<dbReference type="AlphaFoldDB" id="A0A1H9AZ60"/>
<dbReference type="STRING" id="1299341.SAMN05444005_102419"/>
<dbReference type="InterPro" id="IPR019882">
    <property type="entry name" value="CHP03643"/>
</dbReference>
<feature type="compositionally biased region" description="Basic residues" evidence="1">
    <location>
        <begin position="62"/>
        <end position="71"/>
    </location>
</feature>
<organism evidence="2 3">
    <name type="scientific">Flavobacterium urocaniciphilum</name>
    <dbReference type="NCBI Taxonomy" id="1299341"/>
    <lineage>
        <taxon>Bacteria</taxon>
        <taxon>Pseudomonadati</taxon>
        <taxon>Bacteroidota</taxon>
        <taxon>Flavobacteriia</taxon>
        <taxon>Flavobacteriales</taxon>
        <taxon>Flavobacteriaceae</taxon>
        <taxon>Flavobacterium</taxon>
    </lineage>
</organism>
<keyword evidence="3" id="KW-1185">Reference proteome</keyword>
<dbReference type="EMBL" id="FOEI01000002">
    <property type="protein sequence ID" value="SEP82024.1"/>
    <property type="molecule type" value="Genomic_DNA"/>
</dbReference>
<protein>
    <submittedName>
        <fullName evidence="2">TIGR03643 family protein</fullName>
    </submittedName>
</protein>
<reference evidence="2 3" key="1">
    <citation type="submission" date="2016-10" db="EMBL/GenBank/DDBJ databases">
        <authorList>
            <person name="de Groot N.N."/>
        </authorList>
    </citation>
    <scope>NUCLEOTIDE SEQUENCE [LARGE SCALE GENOMIC DNA]</scope>
    <source>
        <strain evidence="2 3">DSM 27078</strain>
    </source>
</reference>
<name>A0A1H9AZ60_9FLAO</name>
<sequence>MKKSKKVELSQEEIERVISMAQEERKPFEVIKEEFGISENEVTEMMRKKLSKDNFELWKKKVAAGKPKPKPQKFNDFDDDDDLDSKYYIKNKFD</sequence>
<proteinExistence type="predicted"/>
<dbReference type="OrthoDB" id="289296at2"/>
<accession>A0A1H9AZ60</accession>
<evidence type="ECO:0000313" key="3">
    <source>
        <dbReference type="Proteomes" id="UP000198648"/>
    </source>
</evidence>
<dbReference type="Pfam" id="PF10985">
    <property type="entry name" value="DUF2805"/>
    <property type="match status" value="1"/>
</dbReference>
<gene>
    <name evidence="2" type="ORF">SAMN05444005_102419</name>
</gene>
<dbReference type="RefSeq" id="WP_091466562.1">
    <property type="nucleotide sequence ID" value="NZ_FOEI01000002.1"/>
</dbReference>
<evidence type="ECO:0000256" key="1">
    <source>
        <dbReference type="SAM" id="MobiDB-lite"/>
    </source>
</evidence>
<feature type="region of interest" description="Disordered" evidence="1">
    <location>
        <begin position="62"/>
        <end position="83"/>
    </location>
</feature>
<dbReference type="Proteomes" id="UP000198648">
    <property type="component" value="Unassembled WGS sequence"/>
</dbReference>
<evidence type="ECO:0000313" key="2">
    <source>
        <dbReference type="EMBL" id="SEP82024.1"/>
    </source>
</evidence>